<dbReference type="SFLD" id="SFLDG01129">
    <property type="entry name" value="C1.5:_HAD__Beta-PGM__Phosphata"/>
    <property type="match status" value="1"/>
</dbReference>
<dbReference type="AlphaFoldDB" id="C5BZH8"/>
<reference evidence="5 6" key="1">
    <citation type="journal article" date="2009" name="Stand. Genomic Sci.">
        <title>Complete genome sequence of Beutenbergia cavernae type strain (HKI 0122).</title>
        <authorList>
            <person name="Land M."/>
            <person name="Pukall R."/>
            <person name="Abt B."/>
            <person name="Goker M."/>
            <person name="Rohde M."/>
            <person name="Glavina Del Rio T."/>
            <person name="Tice H."/>
            <person name="Copeland A."/>
            <person name="Cheng J.F."/>
            <person name="Lucas S."/>
            <person name="Chen F."/>
            <person name="Nolan M."/>
            <person name="Bruce D."/>
            <person name="Goodwin L."/>
            <person name="Pitluck S."/>
            <person name="Ivanova N."/>
            <person name="Mavromatis K."/>
            <person name="Ovchinnikova G."/>
            <person name="Pati A."/>
            <person name="Chen A."/>
            <person name="Palaniappan K."/>
            <person name="Hauser L."/>
            <person name="Chang Y.J."/>
            <person name="Jefferies C.C."/>
            <person name="Saunders E."/>
            <person name="Brettin T."/>
            <person name="Detter J.C."/>
            <person name="Han C."/>
            <person name="Chain P."/>
            <person name="Bristow J."/>
            <person name="Eisen J.A."/>
            <person name="Markowitz V."/>
            <person name="Hugenholtz P."/>
            <person name="Kyrpides N.C."/>
            <person name="Klenk H.P."/>
            <person name="Lapidus A."/>
        </authorList>
    </citation>
    <scope>NUCLEOTIDE SEQUENCE [LARGE SCALE GENOMIC DNA]</scope>
    <source>
        <strain evidence="6">ATCC BAA-8 / DSM 12333 / NBRC 16432</strain>
    </source>
</reference>
<keyword evidence="4" id="KW-0460">Magnesium</keyword>
<dbReference type="InterPro" id="IPR006439">
    <property type="entry name" value="HAD-SF_hydro_IA"/>
</dbReference>
<evidence type="ECO:0000313" key="5">
    <source>
        <dbReference type="EMBL" id="ACQ79150.1"/>
    </source>
</evidence>
<evidence type="ECO:0000256" key="2">
    <source>
        <dbReference type="ARBA" id="ARBA00022723"/>
    </source>
</evidence>
<keyword evidence="3 5" id="KW-0378">Hydrolase</keyword>
<gene>
    <name evidence="5" type="ordered locus">Bcav_0889</name>
</gene>
<dbReference type="KEGG" id="bcv:Bcav_0889"/>
<accession>C5BZH8</accession>
<dbReference type="RefSeq" id="WP_012725930.1">
    <property type="nucleotide sequence ID" value="NC_012669.1"/>
</dbReference>
<dbReference type="OrthoDB" id="3680851at2"/>
<sequence>MPTTSPCLLIDLDDTLVERTAAFTRWARDVVGEVDGSPADLAWLVEADASGYTPRADLAGRMRDRFALEEPVDALVDRLLYEHVRYVTPADGVVARLDALRSAGWRVVVVTNGTERQQAMKLDGTGLGELVDGVVVSEAVGVAKPDARIFTRALEVAGAATEGGWMVGDHPRADVEGGRAAGLLTGWVSRGREWVGGSEPTVTARTTALVLDAVADAVAAA</sequence>
<evidence type="ECO:0000256" key="1">
    <source>
        <dbReference type="ARBA" id="ARBA00001946"/>
    </source>
</evidence>
<dbReference type="InterPro" id="IPR023214">
    <property type="entry name" value="HAD_sf"/>
</dbReference>
<dbReference type="Gene3D" id="3.40.50.1000">
    <property type="entry name" value="HAD superfamily/HAD-like"/>
    <property type="match status" value="1"/>
</dbReference>
<dbReference type="GO" id="GO:0046872">
    <property type="term" value="F:metal ion binding"/>
    <property type="evidence" value="ECO:0007669"/>
    <property type="project" value="UniProtKB-KW"/>
</dbReference>
<dbReference type="GO" id="GO:0044281">
    <property type="term" value="P:small molecule metabolic process"/>
    <property type="evidence" value="ECO:0007669"/>
    <property type="project" value="UniProtKB-ARBA"/>
</dbReference>
<dbReference type="PRINTS" id="PR00413">
    <property type="entry name" value="HADHALOGNASE"/>
</dbReference>
<dbReference type="PANTHER" id="PTHR46470:SF2">
    <property type="entry name" value="GLYCERALDEHYDE 3-PHOSPHATE PHOSPHATASE"/>
    <property type="match status" value="1"/>
</dbReference>
<dbReference type="InterPro" id="IPR036412">
    <property type="entry name" value="HAD-like_sf"/>
</dbReference>
<dbReference type="PANTHER" id="PTHR46470">
    <property type="entry name" value="N-ACYLNEURAMINATE-9-PHOSPHATASE"/>
    <property type="match status" value="1"/>
</dbReference>
<dbReference type="SUPFAM" id="SSF56784">
    <property type="entry name" value="HAD-like"/>
    <property type="match status" value="1"/>
</dbReference>
<comment type="cofactor">
    <cofactor evidence="1">
        <name>Mg(2+)</name>
        <dbReference type="ChEBI" id="CHEBI:18420"/>
    </cofactor>
</comment>
<evidence type="ECO:0000256" key="3">
    <source>
        <dbReference type="ARBA" id="ARBA00022801"/>
    </source>
</evidence>
<dbReference type="Pfam" id="PF00702">
    <property type="entry name" value="Hydrolase"/>
    <property type="match status" value="1"/>
</dbReference>
<proteinExistence type="predicted"/>
<protein>
    <submittedName>
        <fullName evidence="5">HAD-superfamily hydrolase, subfamily IA, variant 1</fullName>
    </submittedName>
</protein>
<evidence type="ECO:0000256" key="4">
    <source>
        <dbReference type="ARBA" id="ARBA00022842"/>
    </source>
</evidence>
<dbReference type="eggNOG" id="COG1011">
    <property type="taxonomic scope" value="Bacteria"/>
</dbReference>
<dbReference type="GO" id="GO:0016791">
    <property type="term" value="F:phosphatase activity"/>
    <property type="evidence" value="ECO:0007669"/>
    <property type="project" value="TreeGrafter"/>
</dbReference>
<dbReference type="Gene3D" id="1.20.120.710">
    <property type="entry name" value="Haloacid dehalogenase hydrolase-like domain"/>
    <property type="match status" value="1"/>
</dbReference>
<dbReference type="InterPro" id="IPR051400">
    <property type="entry name" value="HAD-like_hydrolase"/>
</dbReference>
<organism evidence="5 6">
    <name type="scientific">Beutenbergia cavernae (strain ATCC BAA-8 / DSM 12333 / CCUG 43141 / JCM 11478 / NBRC 16432 / NCIMB 13614 / HKI 0122)</name>
    <dbReference type="NCBI Taxonomy" id="471853"/>
    <lineage>
        <taxon>Bacteria</taxon>
        <taxon>Bacillati</taxon>
        <taxon>Actinomycetota</taxon>
        <taxon>Actinomycetes</taxon>
        <taxon>Micrococcales</taxon>
        <taxon>Beutenbergiaceae</taxon>
        <taxon>Beutenbergia</taxon>
    </lineage>
</organism>
<dbReference type="NCBIfam" id="TIGR01549">
    <property type="entry name" value="HAD-SF-IA-v1"/>
    <property type="match status" value="1"/>
</dbReference>
<keyword evidence="6" id="KW-1185">Reference proteome</keyword>
<dbReference type="SFLD" id="SFLDS00003">
    <property type="entry name" value="Haloacid_Dehalogenase"/>
    <property type="match status" value="1"/>
</dbReference>
<name>C5BZH8_BEUC1</name>
<dbReference type="HOGENOM" id="CLU_045011_8_3_11"/>
<dbReference type="EMBL" id="CP001618">
    <property type="protein sequence ID" value="ACQ79150.1"/>
    <property type="molecule type" value="Genomic_DNA"/>
</dbReference>
<keyword evidence="2" id="KW-0479">Metal-binding</keyword>
<evidence type="ECO:0000313" key="6">
    <source>
        <dbReference type="Proteomes" id="UP000007962"/>
    </source>
</evidence>
<dbReference type="STRING" id="471853.Bcav_0889"/>
<dbReference type="Proteomes" id="UP000007962">
    <property type="component" value="Chromosome"/>
</dbReference>